<evidence type="ECO:0000313" key="2">
    <source>
        <dbReference type="EMBL" id="MBR8829222.1"/>
    </source>
</evidence>
<name>A0A941GSX1_9CHRO</name>
<gene>
    <name evidence="2" type="ORF">DSM107014_15210</name>
</gene>
<dbReference type="Proteomes" id="UP000767446">
    <property type="component" value="Unassembled WGS sequence"/>
</dbReference>
<feature type="compositionally biased region" description="Polar residues" evidence="1">
    <location>
        <begin position="40"/>
        <end position="49"/>
    </location>
</feature>
<comment type="caution">
    <text evidence="2">The sequence shown here is derived from an EMBL/GenBank/DDBJ whole genome shotgun (WGS) entry which is preliminary data.</text>
</comment>
<evidence type="ECO:0000256" key="1">
    <source>
        <dbReference type="SAM" id="MobiDB-lite"/>
    </source>
</evidence>
<reference evidence="2" key="1">
    <citation type="submission" date="2021-02" db="EMBL/GenBank/DDBJ databases">
        <title>Metagenome analyses of Stigonema ocellatum DSM 106950, Chlorogloea purpurea SAG 13.99 and Gomphosphaeria aponina DSM 107014.</title>
        <authorList>
            <person name="Marter P."/>
            <person name="Huang S."/>
        </authorList>
    </citation>
    <scope>NUCLEOTIDE SEQUENCE</scope>
    <source>
        <strain evidence="2">JP213</strain>
    </source>
</reference>
<sequence>MIINKLQKLKLNYLNWLLNQIFEPENETALPGVGGKMKQDQGSGNQATKDSPIYHANECGQLELPGF</sequence>
<proteinExistence type="predicted"/>
<accession>A0A941GSX1</accession>
<dbReference type="EMBL" id="JADQBC010000117">
    <property type="protein sequence ID" value="MBR8829222.1"/>
    <property type="molecule type" value="Genomic_DNA"/>
</dbReference>
<protein>
    <submittedName>
        <fullName evidence="2">Uncharacterized protein</fullName>
    </submittedName>
</protein>
<dbReference type="AlphaFoldDB" id="A0A941GSX1"/>
<organism evidence="2 3">
    <name type="scientific">Gomphosphaeria aponina SAG 52.96 = DSM 107014</name>
    <dbReference type="NCBI Taxonomy" id="1521640"/>
    <lineage>
        <taxon>Bacteria</taxon>
        <taxon>Bacillati</taxon>
        <taxon>Cyanobacteriota</taxon>
        <taxon>Cyanophyceae</taxon>
        <taxon>Oscillatoriophycideae</taxon>
        <taxon>Chroococcales</taxon>
        <taxon>Gomphosphaeriaceae</taxon>
        <taxon>Gomphosphaeria</taxon>
    </lineage>
</organism>
<evidence type="ECO:0000313" key="3">
    <source>
        <dbReference type="Proteomes" id="UP000767446"/>
    </source>
</evidence>
<feature type="region of interest" description="Disordered" evidence="1">
    <location>
        <begin position="32"/>
        <end position="54"/>
    </location>
</feature>